<sequence>MVDQSCLKPSELHCDDEAIVEVDALVRRALASVSQPSDNFGWQQFSRSSASAIRGLTTLDSVTFVNSSSGVNTNSTNNICAPANGFDNHGVTFCRTHPSAGVVSAVALRNETQTASLHLDPILDTPWEEPECSEDLRFNVVFVNLLPTRLFNCSVLKMTDHSTPSSDCGVLVAGDSASSPKNNSCSMSNSHSTSTGTMTMLAASTAVVTNPFLPNFNQPHTQAGSALEIETTTSGATPIALTAFTLGTPKKTNPAPVSLAHSPDVSTFCSAACCTQAGKSVQLTKPSDRMPSDWTQQPLCQRKMQLIYDELPLSHSLLSIDSVTLKERLGGGNFGYVVKGVYRTPSGQEVPVAVKTLKPNQITNAGEREILAEARTMAQLKHRHIVRLIGVCKEEKFMLVLELAPLGPINKYLKKRPDVPVHTLTELMHQVAMGMAYLESCKFVHRDLAARNVLLVTAHFAKISDFGMSKALNFGSDYYRVSCQ</sequence>
<dbReference type="SMART" id="SM00219">
    <property type="entry name" value="TyrKc"/>
    <property type="match status" value="1"/>
</dbReference>
<evidence type="ECO:0000256" key="2">
    <source>
        <dbReference type="ARBA" id="ARBA00022840"/>
    </source>
</evidence>
<dbReference type="InterPro" id="IPR008266">
    <property type="entry name" value="Tyr_kinase_AS"/>
</dbReference>
<dbReference type="Gene3D" id="3.30.200.20">
    <property type="entry name" value="Phosphorylase Kinase, domain 1"/>
    <property type="match status" value="1"/>
</dbReference>
<dbReference type="PROSITE" id="PS00109">
    <property type="entry name" value="PROTEIN_KINASE_TYR"/>
    <property type="match status" value="1"/>
</dbReference>
<dbReference type="PANTHER" id="PTHR24418">
    <property type="entry name" value="TYROSINE-PROTEIN KINASE"/>
    <property type="match status" value="1"/>
</dbReference>
<evidence type="ECO:0000313" key="6">
    <source>
        <dbReference type="Proteomes" id="UP000728185"/>
    </source>
</evidence>
<dbReference type="InterPro" id="IPR001245">
    <property type="entry name" value="Ser-Thr/Tyr_kinase_cat_dom"/>
</dbReference>
<dbReference type="InterPro" id="IPR017441">
    <property type="entry name" value="Protein_kinase_ATP_BS"/>
</dbReference>
<dbReference type="GO" id="GO:0004713">
    <property type="term" value="F:protein tyrosine kinase activity"/>
    <property type="evidence" value="ECO:0007669"/>
    <property type="project" value="InterPro"/>
</dbReference>
<dbReference type="PROSITE" id="PS50011">
    <property type="entry name" value="PROTEIN_KINASE_DOM"/>
    <property type="match status" value="1"/>
</dbReference>
<feature type="domain" description="Protein kinase" evidence="4">
    <location>
        <begin position="323"/>
        <end position="484"/>
    </location>
</feature>
<proteinExistence type="predicted"/>
<accession>A0A8E0RUT6</accession>
<keyword evidence="5" id="KW-0808">Transferase</keyword>
<organism evidence="5 6">
    <name type="scientific">Fasciolopsis buskii</name>
    <dbReference type="NCBI Taxonomy" id="27845"/>
    <lineage>
        <taxon>Eukaryota</taxon>
        <taxon>Metazoa</taxon>
        <taxon>Spiralia</taxon>
        <taxon>Lophotrochozoa</taxon>
        <taxon>Platyhelminthes</taxon>
        <taxon>Trematoda</taxon>
        <taxon>Digenea</taxon>
        <taxon>Plagiorchiida</taxon>
        <taxon>Echinostomata</taxon>
        <taxon>Echinostomatoidea</taxon>
        <taxon>Fasciolidae</taxon>
        <taxon>Fasciolopsis</taxon>
    </lineage>
</organism>
<evidence type="ECO:0000256" key="1">
    <source>
        <dbReference type="ARBA" id="ARBA00022741"/>
    </source>
</evidence>
<evidence type="ECO:0000313" key="5">
    <source>
        <dbReference type="EMBL" id="KAA0194397.1"/>
    </source>
</evidence>
<dbReference type="Pfam" id="PF07714">
    <property type="entry name" value="PK_Tyr_Ser-Thr"/>
    <property type="match status" value="1"/>
</dbReference>
<dbReference type="Proteomes" id="UP000728185">
    <property type="component" value="Unassembled WGS sequence"/>
</dbReference>
<dbReference type="AlphaFoldDB" id="A0A8E0RUT6"/>
<dbReference type="GO" id="GO:0005524">
    <property type="term" value="F:ATP binding"/>
    <property type="evidence" value="ECO:0007669"/>
    <property type="project" value="UniProtKB-UniRule"/>
</dbReference>
<dbReference type="PROSITE" id="PS00107">
    <property type="entry name" value="PROTEIN_KINASE_ATP"/>
    <property type="match status" value="1"/>
</dbReference>
<gene>
    <name evidence="5" type="ORF">FBUS_05516</name>
</gene>
<dbReference type="OrthoDB" id="535945at2759"/>
<keyword evidence="2 3" id="KW-0067">ATP-binding</keyword>
<keyword evidence="5" id="KW-0418">Kinase</keyword>
<dbReference type="InterPro" id="IPR000719">
    <property type="entry name" value="Prot_kinase_dom"/>
</dbReference>
<keyword evidence="6" id="KW-1185">Reference proteome</keyword>
<dbReference type="EMBL" id="LUCM01004398">
    <property type="protein sequence ID" value="KAA0194397.1"/>
    <property type="molecule type" value="Genomic_DNA"/>
</dbReference>
<name>A0A8E0RUT6_9TREM</name>
<dbReference type="InterPro" id="IPR020635">
    <property type="entry name" value="Tyr_kinase_cat_dom"/>
</dbReference>
<evidence type="ECO:0000256" key="3">
    <source>
        <dbReference type="PROSITE-ProRule" id="PRU10141"/>
    </source>
</evidence>
<protein>
    <submittedName>
        <fullName evidence="5">Tyrosine-protein kinase</fullName>
    </submittedName>
</protein>
<comment type="caution">
    <text evidence="5">The sequence shown here is derived from an EMBL/GenBank/DDBJ whole genome shotgun (WGS) entry which is preliminary data.</text>
</comment>
<keyword evidence="1 3" id="KW-0547">Nucleotide-binding</keyword>
<evidence type="ECO:0000259" key="4">
    <source>
        <dbReference type="PROSITE" id="PS50011"/>
    </source>
</evidence>
<reference evidence="5" key="1">
    <citation type="submission" date="2019-05" db="EMBL/GenBank/DDBJ databases">
        <title>Annotation for the trematode Fasciolopsis buski.</title>
        <authorList>
            <person name="Choi Y.-J."/>
        </authorList>
    </citation>
    <scope>NUCLEOTIDE SEQUENCE</scope>
    <source>
        <strain evidence="5">HT</strain>
        <tissue evidence="5">Whole worm</tissue>
    </source>
</reference>
<dbReference type="SUPFAM" id="SSF56112">
    <property type="entry name" value="Protein kinase-like (PK-like)"/>
    <property type="match status" value="1"/>
</dbReference>
<dbReference type="InterPro" id="IPR050198">
    <property type="entry name" value="Non-receptor_tyrosine_kinases"/>
</dbReference>
<dbReference type="InterPro" id="IPR011009">
    <property type="entry name" value="Kinase-like_dom_sf"/>
</dbReference>
<feature type="binding site" evidence="3">
    <location>
        <position position="355"/>
    </location>
    <ligand>
        <name>ATP</name>
        <dbReference type="ChEBI" id="CHEBI:30616"/>
    </ligand>
</feature>
<dbReference type="Gene3D" id="1.10.510.10">
    <property type="entry name" value="Transferase(Phosphotransferase) domain 1"/>
    <property type="match status" value="1"/>
</dbReference>